<protein>
    <recommendedName>
        <fullName evidence="1">F-box domain-containing protein</fullName>
    </recommendedName>
</protein>
<dbReference type="Pfam" id="PF00646">
    <property type="entry name" value="F-box"/>
    <property type="match status" value="1"/>
</dbReference>
<dbReference type="EMBL" id="KI517385">
    <property type="protein sequence ID" value="ESQ52966.1"/>
    <property type="molecule type" value="Genomic_DNA"/>
</dbReference>
<dbReference type="KEGG" id="eus:EUTSA_v10017976mg"/>
<keyword evidence="3" id="KW-1185">Reference proteome</keyword>
<dbReference type="PROSITE" id="PS50181">
    <property type="entry name" value="FBOX"/>
    <property type="match status" value="1"/>
</dbReference>
<accession>V4P108</accession>
<organism evidence="2 3">
    <name type="scientific">Eutrema salsugineum</name>
    <name type="common">Saltwater cress</name>
    <name type="synonym">Sisymbrium salsugineum</name>
    <dbReference type="NCBI Taxonomy" id="72664"/>
    <lineage>
        <taxon>Eukaryota</taxon>
        <taxon>Viridiplantae</taxon>
        <taxon>Streptophyta</taxon>
        <taxon>Embryophyta</taxon>
        <taxon>Tracheophyta</taxon>
        <taxon>Spermatophyta</taxon>
        <taxon>Magnoliopsida</taxon>
        <taxon>eudicotyledons</taxon>
        <taxon>Gunneridae</taxon>
        <taxon>Pentapetalae</taxon>
        <taxon>rosids</taxon>
        <taxon>malvids</taxon>
        <taxon>Brassicales</taxon>
        <taxon>Brassicaceae</taxon>
        <taxon>Eutremeae</taxon>
        <taxon>Eutrema</taxon>
    </lineage>
</organism>
<dbReference type="SUPFAM" id="SSF81383">
    <property type="entry name" value="F-box domain"/>
    <property type="match status" value="1"/>
</dbReference>
<feature type="domain" description="F-box" evidence="1">
    <location>
        <begin position="1"/>
        <end position="47"/>
    </location>
</feature>
<evidence type="ECO:0000313" key="3">
    <source>
        <dbReference type="Proteomes" id="UP000030689"/>
    </source>
</evidence>
<dbReference type="OMA" id="FAIWNPW"/>
<dbReference type="PANTHER" id="PTHR31672">
    <property type="entry name" value="BNACNNG10540D PROTEIN"/>
    <property type="match status" value="1"/>
</dbReference>
<sequence>MSPPEELPWDLVGEILSRVPTKSLARFRAVCKQWNAIWDEKSFLDNYLSRTRPQFIIRTNSHIRSVEINLNDEDQVSPIEVRDITLDSPNGIRTSIHYCDGFLLFTMKKRGFAIWNPWSRQKRFIENHEFIFYGVGYDNTRPETGYKIFGVLPSIIYECKSDAWKFLSGPCDKSRMQKLDSMVSLNGNLYFHAFDSKTRECLIQSFDFSKDIFKTICVLPSNEDIISTRALEVFRGDRLSMLTQSYLTRKVEILVTKQKIDVNGEAIVWINFMTVSIPNFPRLQPHFLGFQPTYFVDNIDEKRLFVCTCDETAHACIYIVKGDVFRKIPIDYEIDRWSFLYTSFISYIPSFVSIPCIQREEQGLQV</sequence>
<dbReference type="NCBIfam" id="TIGR01640">
    <property type="entry name" value="F_box_assoc_1"/>
    <property type="match status" value="1"/>
</dbReference>
<dbReference type="Gramene" id="ESQ52966">
    <property type="protein sequence ID" value="ESQ52966"/>
    <property type="gene ID" value="EUTSA_v10017976mg"/>
</dbReference>
<dbReference type="InterPro" id="IPR050796">
    <property type="entry name" value="SCF_F-box_component"/>
</dbReference>
<dbReference type="InterPro" id="IPR001810">
    <property type="entry name" value="F-box_dom"/>
</dbReference>
<dbReference type="InterPro" id="IPR006527">
    <property type="entry name" value="F-box-assoc_dom_typ1"/>
</dbReference>
<reference evidence="2 3" key="1">
    <citation type="journal article" date="2013" name="Front. Plant Sci.">
        <title>The Reference Genome of the Halophytic Plant Eutrema salsugineum.</title>
        <authorList>
            <person name="Yang R."/>
            <person name="Jarvis D.E."/>
            <person name="Chen H."/>
            <person name="Beilstein M.A."/>
            <person name="Grimwood J."/>
            <person name="Jenkins J."/>
            <person name="Shu S."/>
            <person name="Prochnik S."/>
            <person name="Xin M."/>
            <person name="Ma C."/>
            <person name="Schmutz J."/>
            <person name="Wing R.A."/>
            <person name="Mitchell-Olds T."/>
            <person name="Schumaker K.S."/>
            <person name="Wang X."/>
        </authorList>
    </citation>
    <scope>NUCLEOTIDE SEQUENCE [LARGE SCALE GENOMIC DNA]</scope>
</reference>
<dbReference type="InterPro" id="IPR036047">
    <property type="entry name" value="F-box-like_dom_sf"/>
</dbReference>
<dbReference type="Pfam" id="PF07734">
    <property type="entry name" value="FBA_1"/>
    <property type="match status" value="1"/>
</dbReference>
<dbReference type="InterPro" id="IPR017451">
    <property type="entry name" value="F-box-assoc_interact_dom"/>
</dbReference>
<dbReference type="PANTHER" id="PTHR31672:SF13">
    <property type="entry name" value="F-BOX PROTEIN CPR30-LIKE"/>
    <property type="match status" value="1"/>
</dbReference>
<dbReference type="Proteomes" id="UP000030689">
    <property type="component" value="Unassembled WGS sequence"/>
</dbReference>
<dbReference type="SMART" id="SM00256">
    <property type="entry name" value="FBOX"/>
    <property type="match status" value="1"/>
</dbReference>
<gene>
    <name evidence="2" type="ORF">EUTSA_v10017976mg</name>
</gene>
<name>V4P108_EUTSA</name>
<proteinExistence type="predicted"/>
<dbReference type="CDD" id="cd22157">
    <property type="entry name" value="F-box_AtFBW1-like"/>
    <property type="match status" value="1"/>
</dbReference>
<evidence type="ECO:0000259" key="1">
    <source>
        <dbReference type="PROSITE" id="PS50181"/>
    </source>
</evidence>
<dbReference type="AlphaFoldDB" id="V4P108"/>
<dbReference type="Gene3D" id="1.20.1280.50">
    <property type="match status" value="1"/>
</dbReference>
<evidence type="ECO:0000313" key="2">
    <source>
        <dbReference type="EMBL" id="ESQ52966.1"/>
    </source>
</evidence>